<reference evidence="4" key="1">
    <citation type="journal article" date="2019" name="Int. J. Syst. Evol. Microbiol.">
        <title>The Global Catalogue of Microorganisms (GCM) 10K type strain sequencing project: providing services to taxonomists for standard genome sequencing and annotation.</title>
        <authorList>
            <consortium name="The Broad Institute Genomics Platform"/>
            <consortium name="The Broad Institute Genome Sequencing Center for Infectious Disease"/>
            <person name="Wu L."/>
            <person name="Ma J."/>
        </authorList>
    </citation>
    <scope>NUCLEOTIDE SEQUENCE [LARGE SCALE GENOMIC DNA]</scope>
    <source>
        <strain evidence="4">JCM 4586</strain>
    </source>
</reference>
<dbReference type="Gene3D" id="3.30.565.10">
    <property type="entry name" value="Histidine kinase-like ATPase, C-terminal domain"/>
    <property type="match status" value="1"/>
</dbReference>
<name>A0ABQ2YA51_9ACTN</name>
<dbReference type="InterPro" id="IPR036890">
    <property type="entry name" value="HATPase_C_sf"/>
</dbReference>
<evidence type="ECO:0000259" key="2">
    <source>
        <dbReference type="Pfam" id="PF24410"/>
    </source>
</evidence>
<evidence type="ECO:0000313" key="3">
    <source>
        <dbReference type="EMBL" id="GGX77172.1"/>
    </source>
</evidence>
<evidence type="ECO:0008006" key="5">
    <source>
        <dbReference type="Google" id="ProtNLM"/>
    </source>
</evidence>
<keyword evidence="4" id="KW-1185">Reference proteome</keyword>
<feature type="domain" description="wHTH-Hsp90 Na associated" evidence="2">
    <location>
        <begin position="1002"/>
        <end position="1053"/>
    </location>
</feature>
<gene>
    <name evidence="3" type="ORF">GCM10010324_23330</name>
</gene>
<dbReference type="EMBL" id="BMUT01000004">
    <property type="protein sequence ID" value="GGX77172.1"/>
    <property type="molecule type" value="Genomic_DNA"/>
</dbReference>
<feature type="domain" description="iHD-CE" evidence="1">
    <location>
        <begin position="57"/>
        <end position="400"/>
    </location>
</feature>
<feature type="domain" description="wHTH-Hsp90 Na associated" evidence="2">
    <location>
        <begin position="1127"/>
        <end position="1178"/>
    </location>
</feature>
<dbReference type="SUPFAM" id="SSF55874">
    <property type="entry name" value="ATPase domain of HSP90 chaperone/DNA topoisomerase II/histidine kinase"/>
    <property type="match status" value="1"/>
</dbReference>
<dbReference type="Pfam" id="PF24410">
    <property type="entry name" value="wHTH-HSP90_Na-assoc"/>
    <property type="match status" value="4"/>
</dbReference>
<dbReference type="InterPro" id="IPR056506">
    <property type="entry name" value="iHD-CE"/>
</dbReference>
<organism evidence="3 4">
    <name type="scientific">Streptomyces hiroshimensis</name>
    <dbReference type="NCBI Taxonomy" id="66424"/>
    <lineage>
        <taxon>Bacteria</taxon>
        <taxon>Bacillati</taxon>
        <taxon>Actinomycetota</taxon>
        <taxon>Actinomycetes</taxon>
        <taxon>Kitasatosporales</taxon>
        <taxon>Streptomycetaceae</taxon>
        <taxon>Streptomyces</taxon>
    </lineage>
</organism>
<dbReference type="Pfam" id="PF24401">
    <property type="entry name" value="iHD-CE"/>
    <property type="match status" value="1"/>
</dbReference>
<accession>A0ABQ2YA51</accession>
<dbReference type="InterPro" id="IPR020575">
    <property type="entry name" value="Hsp90_N"/>
</dbReference>
<sequence>MNGVHGNEFGGPAAFQQGSGNGQYVQVNYYGAAGAAPPAPLDEYLPPDGCSPPPEPWVALAERSHAWEHVEQGYEAEPLRRQAGEVARRLAAARDEAAALLSDDPWHDDALAARIAGRTDWLLKNVWSDAGLAVSPAEAALLSLLPLLHHTRLVRRAVAHLPVDPLDLSPQPSPGAERARYERFLHRNDRLVRRARALDGGGREIGWWLFHRWLAHDQVLAQGPWPADLLSVTGPACEIPGILDAKSLESLLTAPDTSPHELCGIDGPPHLEPPRWVTPDRGQEQPLREQLVGVTFTVAQRLAIDMTELSPTIVQHLGIAHPVSLAGLRDTVEKAEWERRANGKERRLHARCHHNAVMAALREHAARLDSLLRAVHRAGGHGSWPPELRDLPVYAGADAVVQVDKQGNELPPREAVRFRFDENAVQELLVGEQLYRDPSLAVRELYQNALDACRYRRARVRATAQRDGLPADACRYDGEITFRQGEDEDGRPFLSCTDNGVGMGEEELTGVFSEAGARFVDQPKYLAEKAKWATLAEPVTLHPNSRFGIGVLSYFMLADEIEVTTCRMPGEEETGGRRLRVRITGPGEFFQVDECEAARGAGGPGTTVKLFLREDKRDRSTVDTLRKLLGVAEFRTTVWREGEDEPEEVWEPGQLTPRENYGDGLTAYGELVPWEGEGGQVFWCEWGGGLLVDGLLVSLPGRDGPLGTLRGAVVNLTGGEDVVLSVDRTKVLNDVVPRTQRLLKPAAGELAGAGAGLPHHGWICDVSESSGWIGDVVTRATVEAHLPLPVTDEDAGEAVLGCCLWDVDLLQKAGRLNSPFKKGHHPSGSVSDNVPDHLLLWRILAHGQSDSMSALAAVVPEAAAAGEVLPAVPMDSQLLGDGSLLRQSSGEGGFEPGWFLEMARRLGVPTRELVKRAVELGFTGLVPERYPDTAEPDPVDLTLLAQGARSNWLGVGHPVPLMHLCLVGQKLGITPVEARERLIAYGFTVPELTEPPAVLSLQDMLMLSRDLDGQFPWLLYRSSPVGPAHLAACALRLGVSVTELCDRFTALGLAVERAGLPEHPKESDRDLLARLRGDSHFHPGLRVLPGQLIQLAAVADEGCSALAARLSDLGFEVPAPPAGPPAECDVKLLSKDLDGSAPWLDPRIDVAPGHLLAAVWELREDLWMLGERLSEWGFFVPGDGPVDSERSDLVLISEDLDGEASWLSWPDPVPLFHLLRAAHTLQWPLPRVAARLRALGHTVPDLAETIRAALARVPMA</sequence>
<protein>
    <recommendedName>
        <fullName evidence="5">ATP-binding protein</fullName>
    </recommendedName>
</protein>
<evidence type="ECO:0000313" key="4">
    <source>
        <dbReference type="Proteomes" id="UP000659223"/>
    </source>
</evidence>
<evidence type="ECO:0000259" key="1">
    <source>
        <dbReference type="Pfam" id="PF24401"/>
    </source>
</evidence>
<dbReference type="Proteomes" id="UP000659223">
    <property type="component" value="Unassembled WGS sequence"/>
</dbReference>
<dbReference type="PRINTS" id="PR00775">
    <property type="entry name" value="HEATSHOCK90"/>
</dbReference>
<comment type="caution">
    <text evidence="3">The sequence shown here is derived from an EMBL/GenBank/DDBJ whole genome shotgun (WGS) entry which is preliminary data.</text>
</comment>
<dbReference type="InterPro" id="IPR056507">
    <property type="entry name" value="wHTH-HSP90_Na-assoc"/>
</dbReference>
<feature type="domain" description="wHTH-Hsp90 Na associated" evidence="2">
    <location>
        <begin position="1190"/>
        <end position="1241"/>
    </location>
</feature>
<feature type="domain" description="wHTH-Hsp90 Na associated" evidence="2">
    <location>
        <begin position="935"/>
        <end position="987"/>
    </location>
</feature>
<dbReference type="RefSeq" id="WP_190021592.1">
    <property type="nucleotide sequence ID" value="NZ_BMUT01000004.1"/>
</dbReference>
<proteinExistence type="predicted"/>